<evidence type="ECO:0000313" key="4">
    <source>
        <dbReference type="EMBL" id="CAH3190930.1"/>
    </source>
</evidence>
<dbReference type="CDD" id="cd22744">
    <property type="entry name" value="OTU"/>
    <property type="match status" value="1"/>
</dbReference>
<evidence type="ECO:0000313" key="5">
    <source>
        <dbReference type="Proteomes" id="UP001159405"/>
    </source>
</evidence>
<gene>
    <name evidence="4" type="ORF">PLOB_00049434</name>
</gene>
<dbReference type="InterPro" id="IPR005172">
    <property type="entry name" value="CRC"/>
</dbReference>
<sequence>MFYIYISLLLLLCTETSQGVTLGKEEESILRSLISEFEKDPTNDRFDHVIQLGIAKRNALPKVFIWCPLKHFRINVYCPIHKSPLVFHSWNADLESRSFNEPRLVYDLHGNIVLVQSMYRCPFKNPDQQSHRVGHIYRSASVEILRSIPRTIENSFPFQLSYRTACSPELLDYLVVHIGRGQNFLELTEDIMSMHFRKFLQSRSPDCDSVDLNEFYTSPLYSVPSNDQLMHIFLAYYDSVSSIFENEILKTQCSILTCDHTFKVSKHIGVTRGEDSAFVNQFENLFIGLNENGEVVAWRLTKSTSFREVQDTLTELKNRLSTSGKLLNMVVVDDCCSVRASYKSVFPEAVVKLDLYHACQRVVKTLSKGLPKTQQLSKEFGLIFRANGDTGPERERATPDEETIESNLEMFLKKWESQLPVATIESIKNLRKHIRKGCCSAIPAGAGTQRNERLHKSLKRSLLGGASTVSPELAVAVFSIVLYVWSYKRKPGVTKHMSNARVIPLAPIELYGKNKNISKEIMRAFHCNTSQTELSSTMDRQRNLPLNYKNSTMVHVQASEVVEISELKNDSVLSLVISRAIHLKEVFSSIESMCITRDFNIYEFPFTNKRSLIDVIVKENDNIYDEYGLESDMNMECLQRNLASFGLELESVPGNGDCCFISIVKESNKLMLSSDENNAEFRRHLDRLGFQGSLNEDTKLLRSLFCQEIEEHIEQYRNFVDFDINEELSKFSVSGWFNSSLGDLCVLACSNLLQTSIVLITSIPGTPFIPFVPSTICNKMAIFIAYNHSGPGHYDATREMGSQIVSNSQNKKKGCCCGLMSKSRGLTDIASCMESEKSRCSCLRNQQTCTRLCRCINCNNQGLQEKGAVSKRKGCTCGSLNKVKARRLSCQDHVERKSRCPCLRVGVKCDSVCRCTNCGNGKDCPDKRCSNTTPSKRKRTNPQTYKRMRGADYLAKQGFTVSSGPWTKLESIFLSVVIEVIDGSGVVLNSKNIAELYNFVVSSDEVKEIGMA</sequence>
<feature type="domain" description="CRC" evidence="3">
    <location>
        <begin position="826"/>
        <end position="923"/>
    </location>
</feature>
<accession>A0ABN8SH15</accession>
<dbReference type="EMBL" id="CALNXK010000953">
    <property type="protein sequence ID" value="CAH3190930.1"/>
    <property type="molecule type" value="Genomic_DNA"/>
</dbReference>
<dbReference type="SUPFAM" id="SSF54001">
    <property type="entry name" value="Cysteine proteinases"/>
    <property type="match status" value="1"/>
</dbReference>
<organism evidence="4 5">
    <name type="scientific">Porites lobata</name>
    <dbReference type="NCBI Taxonomy" id="104759"/>
    <lineage>
        <taxon>Eukaryota</taxon>
        <taxon>Metazoa</taxon>
        <taxon>Cnidaria</taxon>
        <taxon>Anthozoa</taxon>
        <taxon>Hexacorallia</taxon>
        <taxon>Scleractinia</taxon>
        <taxon>Fungiina</taxon>
        <taxon>Poritidae</taxon>
        <taxon>Porites</taxon>
    </lineage>
</organism>
<dbReference type="InterPro" id="IPR038765">
    <property type="entry name" value="Papain-like_cys_pep_sf"/>
</dbReference>
<name>A0ABN8SH15_9CNID</name>
<feature type="domain" description="OTU" evidence="2">
    <location>
        <begin position="647"/>
        <end position="800"/>
    </location>
</feature>
<feature type="chain" id="PRO_5046813398" description="CRC domain-containing protein" evidence="1">
    <location>
        <begin position="20"/>
        <end position="1012"/>
    </location>
</feature>
<dbReference type="PROSITE" id="PS50802">
    <property type="entry name" value="OTU"/>
    <property type="match status" value="1"/>
</dbReference>
<protein>
    <recommendedName>
        <fullName evidence="6">CRC domain-containing protein</fullName>
    </recommendedName>
</protein>
<keyword evidence="1" id="KW-0732">Signal</keyword>
<dbReference type="InterPro" id="IPR003323">
    <property type="entry name" value="OTU_dom"/>
</dbReference>
<feature type="signal peptide" evidence="1">
    <location>
        <begin position="1"/>
        <end position="19"/>
    </location>
</feature>
<evidence type="ECO:0000256" key="1">
    <source>
        <dbReference type="SAM" id="SignalP"/>
    </source>
</evidence>
<feature type="non-terminal residue" evidence="4">
    <location>
        <position position="1012"/>
    </location>
</feature>
<keyword evidence="5" id="KW-1185">Reference proteome</keyword>
<dbReference type="Proteomes" id="UP001159405">
    <property type="component" value="Unassembled WGS sequence"/>
</dbReference>
<reference evidence="4 5" key="1">
    <citation type="submission" date="2022-05" db="EMBL/GenBank/DDBJ databases">
        <authorList>
            <consortium name="Genoscope - CEA"/>
            <person name="William W."/>
        </authorList>
    </citation>
    <scope>NUCLEOTIDE SEQUENCE [LARGE SCALE GENOMIC DNA]</scope>
</reference>
<evidence type="ECO:0000259" key="3">
    <source>
        <dbReference type="PROSITE" id="PS51634"/>
    </source>
</evidence>
<proteinExistence type="predicted"/>
<comment type="caution">
    <text evidence="4">The sequence shown here is derived from an EMBL/GenBank/DDBJ whole genome shotgun (WGS) entry which is preliminary data.</text>
</comment>
<evidence type="ECO:0000259" key="2">
    <source>
        <dbReference type="PROSITE" id="PS50802"/>
    </source>
</evidence>
<dbReference type="Gene3D" id="3.90.70.80">
    <property type="match status" value="1"/>
</dbReference>
<dbReference type="PROSITE" id="PS51634">
    <property type="entry name" value="CRC"/>
    <property type="match status" value="1"/>
</dbReference>
<evidence type="ECO:0008006" key="6">
    <source>
        <dbReference type="Google" id="ProtNLM"/>
    </source>
</evidence>